<dbReference type="PROSITE" id="PS00903">
    <property type="entry name" value="CYT_DCMP_DEAMINASES_1"/>
    <property type="match status" value="1"/>
</dbReference>
<comment type="similarity">
    <text evidence="4 14">In the N-terminal section; belongs to the cytidine and deoxycytidylate deaminase family.</text>
</comment>
<dbReference type="UniPathway" id="UPA00275">
    <property type="reaction ID" value="UER00401"/>
</dbReference>
<dbReference type="GO" id="GO:0009231">
    <property type="term" value="P:riboflavin biosynthetic process"/>
    <property type="evidence" value="ECO:0007669"/>
    <property type="project" value="UniProtKB-UniPathway"/>
</dbReference>
<evidence type="ECO:0000313" key="19">
    <source>
        <dbReference type="EMBL" id="MBB2958975.1"/>
    </source>
</evidence>
<evidence type="ECO:0000256" key="13">
    <source>
        <dbReference type="ARBA" id="ARBA00049886"/>
    </source>
</evidence>
<evidence type="ECO:0000313" key="20">
    <source>
        <dbReference type="Proteomes" id="UP000545286"/>
    </source>
</evidence>
<dbReference type="NCBIfam" id="TIGR00326">
    <property type="entry name" value="eubact_ribD"/>
    <property type="match status" value="1"/>
</dbReference>
<feature type="binding site" evidence="16">
    <location>
        <position position="213"/>
    </location>
    <ligand>
        <name>NADP(+)</name>
        <dbReference type="ChEBI" id="CHEBI:58349"/>
    </ligand>
</feature>
<dbReference type="SUPFAM" id="SSF53927">
    <property type="entry name" value="Cytidine deaminase-like"/>
    <property type="match status" value="1"/>
</dbReference>
<feature type="domain" description="CMP/dCMP-type deaminase" evidence="18">
    <location>
        <begin position="10"/>
        <end position="140"/>
    </location>
</feature>
<keyword evidence="8 14" id="KW-0862">Zinc</keyword>
<feature type="active site" description="Proton donor" evidence="15">
    <location>
        <position position="67"/>
    </location>
</feature>
<keyword evidence="11" id="KW-0511">Multifunctional enzyme</keyword>
<feature type="binding site" evidence="17">
    <location>
        <position position="93"/>
    </location>
    <ligand>
        <name>Zn(2+)</name>
        <dbReference type="ChEBI" id="CHEBI:29105"/>
        <note>catalytic</note>
    </ligand>
</feature>
<dbReference type="Pfam" id="PF00383">
    <property type="entry name" value="dCMP_cyt_deam_1"/>
    <property type="match status" value="1"/>
</dbReference>
<dbReference type="SUPFAM" id="SSF53597">
    <property type="entry name" value="Dihydrofolate reductase-like"/>
    <property type="match status" value="1"/>
</dbReference>
<protein>
    <recommendedName>
        <fullName evidence="14">Riboflavin biosynthesis protein RibD</fullName>
    </recommendedName>
    <domain>
        <recommendedName>
            <fullName evidence="14">Diaminohydroxyphosphoribosylaminopyrimidine deaminase</fullName>
            <shortName evidence="14">DRAP deaminase</shortName>
            <ecNumber evidence="14">3.5.4.26</ecNumber>
        </recommendedName>
        <alternativeName>
            <fullName evidence="14">Riboflavin-specific deaminase</fullName>
        </alternativeName>
    </domain>
    <domain>
        <recommendedName>
            <fullName evidence="14">5-amino-6-(5-phosphoribosylamino)uracil reductase</fullName>
            <ecNumber evidence="14">1.1.1.193</ecNumber>
        </recommendedName>
        <alternativeName>
            <fullName evidence="14">HTP reductase</fullName>
        </alternativeName>
    </domain>
</protein>
<dbReference type="AlphaFoldDB" id="A0A7W4UQZ3"/>
<dbReference type="GO" id="GO:0008270">
    <property type="term" value="F:zinc ion binding"/>
    <property type="evidence" value="ECO:0007669"/>
    <property type="project" value="InterPro"/>
</dbReference>
<feature type="binding site" evidence="16">
    <location>
        <position position="187"/>
    </location>
    <ligand>
        <name>NADP(+)</name>
        <dbReference type="ChEBI" id="CHEBI:58349"/>
    </ligand>
</feature>
<feature type="binding site" evidence="16">
    <location>
        <position position="201"/>
    </location>
    <ligand>
        <name>substrate</name>
    </ligand>
</feature>
<dbReference type="PANTHER" id="PTHR38011">
    <property type="entry name" value="DIHYDROFOLATE REDUCTASE FAMILY PROTEIN (AFU_ORTHOLOGUE AFUA_8G06820)"/>
    <property type="match status" value="1"/>
</dbReference>
<evidence type="ECO:0000256" key="3">
    <source>
        <dbReference type="ARBA" id="ARBA00004910"/>
    </source>
</evidence>
<comment type="similarity">
    <text evidence="5 14">In the C-terminal section; belongs to the HTP reductase family.</text>
</comment>
<evidence type="ECO:0000256" key="16">
    <source>
        <dbReference type="PIRSR" id="PIRSR006769-2"/>
    </source>
</evidence>
<feature type="binding site" evidence="17">
    <location>
        <position position="102"/>
    </location>
    <ligand>
        <name>Zn(2+)</name>
        <dbReference type="ChEBI" id="CHEBI:29105"/>
        <note>catalytic</note>
    </ligand>
</feature>
<feature type="binding site" evidence="16">
    <location>
        <position position="221"/>
    </location>
    <ligand>
        <name>NADP(+)</name>
        <dbReference type="ChEBI" id="CHEBI:58349"/>
    </ligand>
</feature>
<evidence type="ECO:0000256" key="7">
    <source>
        <dbReference type="ARBA" id="ARBA00022723"/>
    </source>
</evidence>
<comment type="caution">
    <text evidence="19">The sequence shown here is derived from an EMBL/GenBank/DDBJ whole genome shotgun (WGS) entry which is preliminary data.</text>
</comment>
<evidence type="ECO:0000256" key="14">
    <source>
        <dbReference type="PIRNR" id="PIRNR006769"/>
    </source>
</evidence>
<evidence type="ECO:0000256" key="1">
    <source>
        <dbReference type="ARBA" id="ARBA00002151"/>
    </source>
</evidence>
<evidence type="ECO:0000256" key="2">
    <source>
        <dbReference type="ARBA" id="ARBA00004882"/>
    </source>
</evidence>
<dbReference type="Proteomes" id="UP000545286">
    <property type="component" value="Unassembled WGS sequence"/>
</dbReference>
<evidence type="ECO:0000256" key="8">
    <source>
        <dbReference type="ARBA" id="ARBA00022833"/>
    </source>
</evidence>
<dbReference type="InterPro" id="IPR002125">
    <property type="entry name" value="CMP_dCMP_dom"/>
</dbReference>
<dbReference type="Pfam" id="PF01872">
    <property type="entry name" value="RibD_C"/>
    <property type="match status" value="1"/>
</dbReference>
<dbReference type="RefSeq" id="WP_183626184.1">
    <property type="nucleotide sequence ID" value="NZ_JACHWJ010000005.1"/>
</dbReference>
<organism evidence="19 20">
    <name type="scientific">Pseudoclavibacter helvolus</name>
    <dbReference type="NCBI Taxonomy" id="255205"/>
    <lineage>
        <taxon>Bacteria</taxon>
        <taxon>Bacillati</taxon>
        <taxon>Actinomycetota</taxon>
        <taxon>Actinomycetes</taxon>
        <taxon>Micrococcales</taxon>
        <taxon>Microbacteriaceae</taxon>
        <taxon>Pseudoclavibacter</taxon>
    </lineage>
</organism>
<name>A0A7W4UQZ3_9MICO</name>
<keyword evidence="7 14" id="KW-0479">Metal-binding</keyword>
<dbReference type="InterPro" id="IPR002734">
    <property type="entry name" value="RibDG_C"/>
</dbReference>
<comment type="pathway">
    <text evidence="2 14">Cofactor biosynthesis; riboflavin biosynthesis; 5-amino-6-(D-ribitylamino)uracil from GTP: step 2/4.</text>
</comment>
<keyword evidence="9 14" id="KW-0521">NADP</keyword>
<feature type="binding site" evidence="17">
    <location>
        <position position="65"/>
    </location>
    <ligand>
        <name>Zn(2+)</name>
        <dbReference type="ChEBI" id="CHEBI:29105"/>
        <note>catalytic</note>
    </ligand>
</feature>
<feature type="binding site" evidence="16">
    <location>
        <position position="217"/>
    </location>
    <ligand>
        <name>NADP(+)</name>
        <dbReference type="ChEBI" id="CHEBI:58349"/>
    </ligand>
</feature>
<proteinExistence type="inferred from homology"/>
<evidence type="ECO:0000256" key="11">
    <source>
        <dbReference type="ARBA" id="ARBA00023268"/>
    </source>
</evidence>
<keyword evidence="6 14" id="KW-0686">Riboflavin biosynthesis</keyword>
<evidence type="ECO:0000256" key="15">
    <source>
        <dbReference type="PIRSR" id="PIRSR006769-1"/>
    </source>
</evidence>
<feature type="binding site" evidence="16">
    <location>
        <position position="185"/>
    </location>
    <ligand>
        <name>substrate</name>
    </ligand>
</feature>
<dbReference type="EC" id="1.1.1.193" evidence="14"/>
<evidence type="ECO:0000256" key="4">
    <source>
        <dbReference type="ARBA" id="ARBA00005259"/>
    </source>
</evidence>
<sequence>MPIQQPNRVDTVDAAMQLALSLAARGPARDPNPQVGCVLLAPPAAGGEPRRILGRGFHRGAGTPHAEAAALADARADGADVRGATAVVTLEPCAHSGRTPSCADALLEAGVAEVVYAVADRNPIASGGAERLRASGVRVREGLRAAEGESLLRVWLTNVTERRPFVTLKLASTLDGKVAAADGSSQWITSDAARSHAHQRRAEACAILVGTGTQRADNPSLSVRGPASKVAAQPLRVVMGLRDVAADAAVRAQPELFVHLRTHNPAAALEELRARGVRHVIVEGGPTIAAAFLRAGLVDEIDAYLAPILLGDGASSVASLDIGSLRDANRWATESVHPLGVDTLIHLVREPQAASAPSRTAGIEGVAA</sequence>
<dbReference type="Gene3D" id="3.40.430.10">
    <property type="entry name" value="Dihydrofolate Reductase, subunit A"/>
    <property type="match status" value="2"/>
</dbReference>
<keyword evidence="14 19" id="KW-0378">Hydrolase</keyword>
<reference evidence="19 20" key="1">
    <citation type="submission" date="2020-08" db="EMBL/GenBank/DDBJ databases">
        <title>Sequencing the genomes of 1000 actinobacteria strains.</title>
        <authorList>
            <person name="Klenk H.-P."/>
        </authorList>
    </citation>
    <scope>NUCLEOTIDE SEQUENCE [LARGE SCALE GENOMIC DNA]</scope>
    <source>
        <strain evidence="19 20">DSM 20419</strain>
    </source>
</reference>
<comment type="function">
    <text evidence="1 14">Converts 2,5-diamino-6-(ribosylamino)-4(3h)-pyrimidinone 5'-phosphate into 5-amino-6-(ribosylamino)-2,4(1h,3h)-pyrimidinedione 5'-phosphate.</text>
</comment>
<feature type="binding site" evidence="16">
    <location>
        <position position="171"/>
    </location>
    <ligand>
        <name>NADP(+)</name>
        <dbReference type="ChEBI" id="CHEBI:58349"/>
    </ligand>
</feature>
<dbReference type="PIRSF" id="PIRSF006769">
    <property type="entry name" value="RibD"/>
    <property type="match status" value="1"/>
</dbReference>
<dbReference type="InterPro" id="IPR050765">
    <property type="entry name" value="Riboflavin_Biosynth_HTPR"/>
</dbReference>
<comment type="cofactor">
    <cofactor evidence="14 17">
        <name>Zn(2+)</name>
        <dbReference type="ChEBI" id="CHEBI:29105"/>
    </cofactor>
    <text evidence="14 17">Binds 1 zinc ion.</text>
</comment>
<dbReference type="InterPro" id="IPR004794">
    <property type="entry name" value="Eubact_RibD"/>
</dbReference>
<evidence type="ECO:0000256" key="5">
    <source>
        <dbReference type="ARBA" id="ARBA00007417"/>
    </source>
</evidence>
<evidence type="ECO:0000256" key="12">
    <source>
        <dbReference type="ARBA" id="ARBA00049861"/>
    </source>
</evidence>
<dbReference type="InterPro" id="IPR016192">
    <property type="entry name" value="APOBEC/CMP_deaminase_Zn-bd"/>
</dbReference>
<keyword evidence="20" id="KW-1185">Reference proteome</keyword>
<feature type="binding site" evidence="16">
    <location>
        <begin position="285"/>
        <end position="291"/>
    </location>
    <ligand>
        <name>NADP(+)</name>
        <dbReference type="ChEBI" id="CHEBI:58349"/>
    </ligand>
</feature>
<dbReference type="PROSITE" id="PS51747">
    <property type="entry name" value="CYT_DCMP_DEAMINASES_2"/>
    <property type="match status" value="1"/>
</dbReference>
<evidence type="ECO:0000256" key="6">
    <source>
        <dbReference type="ARBA" id="ARBA00022619"/>
    </source>
</evidence>
<evidence type="ECO:0000256" key="9">
    <source>
        <dbReference type="ARBA" id="ARBA00022857"/>
    </source>
</evidence>
<dbReference type="InterPro" id="IPR024072">
    <property type="entry name" value="DHFR-like_dom_sf"/>
</dbReference>
<gene>
    <name evidence="19" type="ORF">FHX72_003127</name>
</gene>
<dbReference type="Gene3D" id="3.40.140.10">
    <property type="entry name" value="Cytidine Deaminase, domain 2"/>
    <property type="match status" value="1"/>
</dbReference>
<evidence type="ECO:0000256" key="17">
    <source>
        <dbReference type="PIRSR" id="PIRSR006769-3"/>
    </source>
</evidence>
<comment type="pathway">
    <text evidence="3 14">Cofactor biosynthesis; riboflavin biosynthesis; 5-amino-6-(D-ribitylamino)uracil from GTP: step 3/4.</text>
</comment>
<evidence type="ECO:0000256" key="10">
    <source>
        <dbReference type="ARBA" id="ARBA00023002"/>
    </source>
</evidence>
<evidence type="ECO:0000259" key="18">
    <source>
        <dbReference type="PROSITE" id="PS51747"/>
    </source>
</evidence>
<dbReference type="EC" id="3.5.4.26" evidence="14"/>
<accession>A0A7W4UQZ3</accession>
<comment type="catalytic activity">
    <reaction evidence="12 14">
        <text>5-amino-6-(5-phospho-D-ribitylamino)uracil + NADP(+) = 5-amino-6-(5-phospho-D-ribosylamino)uracil + NADPH + H(+)</text>
        <dbReference type="Rhea" id="RHEA:17845"/>
        <dbReference type="ChEBI" id="CHEBI:15378"/>
        <dbReference type="ChEBI" id="CHEBI:57783"/>
        <dbReference type="ChEBI" id="CHEBI:58349"/>
        <dbReference type="ChEBI" id="CHEBI:58421"/>
        <dbReference type="ChEBI" id="CHEBI:58453"/>
        <dbReference type="EC" id="1.1.1.193"/>
    </reaction>
</comment>
<dbReference type="EMBL" id="JACHWJ010000005">
    <property type="protein sequence ID" value="MBB2958975.1"/>
    <property type="molecule type" value="Genomic_DNA"/>
</dbReference>
<dbReference type="GO" id="GO:0008703">
    <property type="term" value="F:5-amino-6-(5-phosphoribosylamino)uracil reductase activity"/>
    <property type="evidence" value="ECO:0007669"/>
    <property type="project" value="UniProtKB-EC"/>
</dbReference>
<keyword evidence="10 14" id="KW-0560">Oxidoreductase</keyword>
<dbReference type="InterPro" id="IPR016193">
    <property type="entry name" value="Cytidine_deaminase-like"/>
</dbReference>
<dbReference type="PANTHER" id="PTHR38011:SF7">
    <property type="entry name" value="2,5-DIAMINO-6-RIBOSYLAMINO-4(3H)-PYRIMIDINONE 5'-PHOSPHATE REDUCTASE"/>
    <property type="match status" value="1"/>
</dbReference>
<comment type="catalytic activity">
    <reaction evidence="13 14">
        <text>2,5-diamino-6-hydroxy-4-(5-phosphoribosylamino)-pyrimidine + H2O + H(+) = 5-amino-6-(5-phospho-D-ribosylamino)uracil + NH4(+)</text>
        <dbReference type="Rhea" id="RHEA:21868"/>
        <dbReference type="ChEBI" id="CHEBI:15377"/>
        <dbReference type="ChEBI" id="CHEBI:15378"/>
        <dbReference type="ChEBI" id="CHEBI:28938"/>
        <dbReference type="ChEBI" id="CHEBI:58453"/>
        <dbReference type="ChEBI" id="CHEBI:58614"/>
        <dbReference type="EC" id="3.5.4.26"/>
    </reaction>
</comment>
<dbReference type="GO" id="GO:0008835">
    <property type="term" value="F:diaminohydroxyphosphoribosylaminopyrimidine deaminase activity"/>
    <property type="evidence" value="ECO:0007669"/>
    <property type="project" value="UniProtKB-EC"/>
</dbReference>
<feature type="binding site" evidence="16">
    <location>
        <position position="224"/>
    </location>
    <ligand>
        <name>substrate</name>
    </ligand>
</feature>
<feature type="binding site" evidence="16">
    <location>
        <position position="283"/>
    </location>
    <ligand>
        <name>substrate</name>
    </ligand>
</feature>